<reference evidence="2" key="1">
    <citation type="submission" date="2025-08" db="UniProtKB">
        <authorList>
            <consortium name="Ensembl"/>
        </authorList>
    </citation>
    <scope>IDENTIFICATION</scope>
</reference>
<sequence>MKYPLVPLIQRKMIQIYVSTGISGTKNQLSLSMRGHSMARRTGSTSEPALPGVNWA</sequence>
<organism evidence="2 3">
    <name type="scientific">Cricetulus griseus</name>
    <name type="common">Chinese hamster</name>
    <name type="synonym">Cricetulus barabensis griseus</name>
    <dbReference type="NCBI Taxonomy" id="10029"/>
    <lineage>
        <taxon>Eukaryota</taxon>
        <taxon>Metazoa</taxon>
        <taxon>Chordata</taxon>
        <taxon>Craniata</taxon>
        <taxon>Vertebrata</taxon>
        <taxon>Euteleostomi</taxon>
        <taxon>Mammalia</taxon>
        <taxon>Eutheria</taxon>
        <taxon>Euarchontoglires</taxon>
        <taxon>Glires</taxon>
        <taxon>Rodentia</taxon>
        <taxon>Myomorpha</taxon>
        <taxon>Muroidea</taxon>
        <taxon>Cricetidae</taxon>
        <taxon>Cricetinae</taxon>
        <taxon>Cricetulus</taxon>
    </lineage>
</organism>
<reference evidence="2" key="2">
    <citation type="submission" date="2025-09" db="UniProtKB">
        <authorList>
            <consortium name="Ensembl"/>
        </authorList>
    </citation>
    <scope>IDENTIFICATION</scope>
</reference>
<name>A0A8C2MWM5_CRIGR</name>
<proteinExistence type="predicted"/>
<dbReference type="Proteomes" id="UP000694386">
    <property type="component" value="Unplaced"/>
</dbReference>
<protein>
    <submittedName>
        <fullName evidence="2">Adipogenin</fullName>
    </submittedName>
</protein>
<evidence type="ECO:0000313" key="2">
    <source>
        <dbReference type="Ensembl" id="ENSCGRP00001024682.1"/>
    </source>
</evidence>
<accession>A0A8C2MWM5</accession>
<dbReference type="AlphaFoldDB" id="A0A8C2MWM5"/>
<evidence type="ECO:0000256" key="1">
    <source>
        <dbReference type="SAM" id="MobiDB-lite"/>
    </source>
</evidence>
<evidence type="ECO:0000313" key="3">
    <source>
        <dbReference type="Proteomes" id="UP000694386"/>
    </source>
</evidence>
<dbReference type="Ensembl" id="ENSCGRT00001028928.1">
    <property type="protein sequence ID" value="ENSCGRP00001024682.1"/>
    <property type="gene ID" value="ENSCGRG00001022518.1"/>
</dbReference>
<feature type="region of interest" description="Disordered" evidence="1">
    <location>
        <begin position="33"/>
        <end position="56"/>
    </location>
</feature>